<dbReference type="AlphaFoldDB" id="A0A835C7J8"/>
<evidence type="ECO:0000313" key="1">
    <source>
        <dbReference type="EMBL" id="KAF7831857.1"/>
    </source>
</evidence>
<proteinExistence type="predicted"/>
<keyword evidence="2" id="KW-1185">Reference proteome</keyword>
<evidence type="ECO:0000313" key="2">
    <source>
        <dbReference type="Proteomes" id="UP000634136"/>
    </source>
</evidence>
<accession>A0A835C7J8</accession>
<dbReference type="EMBL" id="JAAIUW010000005">
    <property type="protein sequence ID" value="KAF7831857.1"/>
    <property type="molecule type" value="Genomic_DNA"/>
</dbReference>
<sequence>MLQDGSKLRPWGDEGEAKEDLFLPLYHKALRGRPKRERTLD</sequence>
<protein>
    <submittedName>
        <fullName evidence="1">Uncharacterized protein</fullName>
    </submittedName>
</protein>
<comment type="caution">
    <text evidence="1">The sequence shown here is derived from an EMBL/GenBank/DDBJ whole genome shotgun (WGS) entry which is preliminary data.</text>
</comment>
<dbReference type="Proteomes" id="UP000634136">
    <property type="component" value="Unassembled WGS sequence"/>
</dbReference>
<organism evidence="1 2">
    <name type="scientific">Senna tora</name>
    <dbReference type="NCBI Taxonomy" id="362788"/>
    <lineage>
        <taxon>Eukaryota</taxon>
        <taxon>Viridiplantae</taxon>
        <taxon>Streptophyta</taxon>
        <taxon>Embryophyta</taxon>
        <taxon>Tracheophyta</taxon>
        <taxon>Spermatophyta</taxon>
        <taxon>Magnoliopsida</taxon>
        <taxon>eudicotyledons</taxon>
        <taxon>Gunneridae</taxon>
        <taxon>Pentapetalae</taxon>
        <taxon>rosids</taxon>
        <taxon>fabids</taxon>
        <taxon>Fabales</taxon>
        <taxon>Fabaceae</taxon>
        <taxon>Caesalpinioideae</taxon>
        <taxon>Cassia clade</taxon>
        <taxon>Senna</taxon>
    </lineage>
</organism>
<reference evidence="1" key="1">
    <citation type="submission" date="2020-09" db="EMBL/GenBank/DDBJ databases">
        <title>Genome-Enabled Discovery of Anthraquinone Biosynthesis in Senna tora.</title>
        <authorList>
            <person name="Kang S.-H."/>
            <person name="Pandey R.P."/>
            <person name="Lee C.-M."/>
            <person name="Sim J.-S."/>
            <person name="Jeong J.-T."/>
            <person name="Choi B.-S."/>
            <person name="Jung M."/>
            <person name="Ginzburg D."/>
            <person name="Zhao K."/>
            <person name="Won S.Y."/>
            <person name="Oh T.-J."/>
            <person name="Yu Y."/>
            <person name="Kim N.-H."/>
            <person name="Lee O.R."/>
            <person name="Lee T.-H."/>
            <person name="Bashyal P."/>
            <person name="Kim T.-S."/>
            <person name="Lee W.-H."/>
            <person name="Kawkins C."/>
            <person name="Kim C.-K."/>
            <person name="Kim J.S."/>
            <person name="Ahn B.O."/>
            <person name="Rhee S.Y."/>
            <person name="Sohng J.K."/>
        </authorList>
    </citation>
    <scope>NUCLEOTIDE SEQUENCE</scope>
    <source>
        <tissue evidence="1">Leaf</tissue>
    </source>
</reference>
<name>A0A835C7J8_9FABA</name>
<gene>
    <name evidence="1" type="ORF">G2W53_014190</name>
</gene>